<evidence type="ECO:0000256" key="6">
    <source>
        <dbReference type="PROSITE-ProRule" id="PRU00267"/>
    </source>
</evidence>
<keyword evidence="4" id="KW-0804">Transcription</keyword>
<dbReference type="PROSITE" id="PS50118">
    <property type="entry name" value="HMG_BOX_2"/>
    <property type="match status" value="1"/>
</dbReference>
<dbReference type="GO" id="GO:0000978">
    <property type="term" value="F:RNA polymerase II cis-regulatory region sequence-specific DNA binding"/>
    <property type="evidence" value="ECO:0007669"/>
    <property type="project" value="TreeGrafter"/>
</dbReference>
<dbReference type="InterPro" id="IPR050917">
    <property type="entry name" value="SOX_TF"/>
</dbReference>
<feature type="compositionally biased region" description="Basic residues" evidence="7">
    <location>
        <begin position="145"/>
        <end position="158"/>
    </location>
</feature>
<dbReference type="EMBL" id="MU001836">
    <property type="protein sequence ID" value="KAF2796215.1"/>
    <property type="molecule type" value="Genomic_DNA"/>
</dbReference>
<dbReference type="SUPFAM" id="SSF47095">
    <property type="entry name" value="HMG-box"/>
    <property type="match status" value="1"/>
</dbReference>
<dbReference type="GO" id="GO:0005634">
    <property type="term" value="C:nucleus"/>
    <property type="evidence" value="ECO:0007669"/>
    <property type="project" value="UniProtKB-SubCell"/>
</dbReference>
<feature type="compositionally biased region" description="Low complexity" evidence="7">
    <location>
        <begin position="129"/>
        <end position="141"/>
    </location>
</feature>
<evidence type="ECO:0000256" key="4">
    <source>
        <dbReference type="ARBA" id="ARBA00023163"/>
    </source>
</evidence>
<dbReference type="GO" id="GO:0000981">
    <property type="term" value="F:DNA-binding transcription factor activity, RNA polymerase II-specific"/>
    <property type="evidence" value="ECO:0007669"/>
    <property type="project" value="TreeGrafter"/>
</dbReference>
<evidence type="ECO:0000256" key="7">
    <source>
        <dbReference type="SAM" id="MobiDB-lite"/>
    </source>
</evidence>
<dbReference type="InterPro" id="IPR009071">
    <property type="entry name" value="HMG_box_dom"/>
</dbReference>
<evidence type="ECO:0000256" key="5">
    <source>
        <dbReference type="ARBA" id="ARBA00023242"/>
    </source>
</evidence>
<feature type="non-terminal residue" evidence="9">
    <location>
        <position position="524"/>
    </location>
</feature>
<dbReference type="Gene3D" id="1.10.30.10">
    <property type="entry name" value="High mobility group box domain"/>
    <property type="match status" value="1"/>
</dbReference>
<evidence type="ECO:0000259" key="8">
    <source>
        <dbReference type="PROSITE" id="PS50118"/>
    </source>
</evidence>
<dbReference type="CDD" id="cd01389">
    <property type="entry name" value="HMG-box_ROX1-like"/>
    <property type="match status" value="1"/>
</dbReference>
<gene>
    <name evidence="9" type="ORF">K505DRAFT_200249</name>
</gene>
<feature type="compositionally biased region" description="Acidic residues" evidence="7">
    <location>
        <begin position="296"/>
        <end position="306"/>
    </location>
</feature>
<evidence type="ECO:0000313" key="10">
    <source>
        <dbReference type="Proteomes" id="UP000799757"/>
    </source>
</evidence>
<feature type="region of interest" description="Disordered" evidence="7">
    <location>
        <begin position="30"/>
        <end position="49"/>
    </location>
</feature>
<evidence type="ECO:0000256" key="1">
    <source>
        <dbReference type="ARBA" id="ARBA00004123"/>
    </source>
</evidence>
<organism evidence="9 10">
    <name type="scientific">Melanomma pulvis-pyrius CBS 109.77</name>
    <dbReference type="NCBI Taxonomy" id="1314802"/>
    <lineage>
        <taxon>Eukaryota</taxon>
        <taxon>Fungi</taxon>
        <taxon>Dikarya</taxon>
        <taxon>Ascomycota</taxon>
        <taxon>Pezizomycotina</taxon>
        <taxon>Dothideomycetes</taxon>
        <taxon>Pleosporomycetidae</taxon>
        <taxon>Pleosporales</taxon>
        <taxon>Melanommataceae</taxon>
        <taxon>Melanomma</taxon>
    </lineage>
</organism>
<dbReference type="OrthoDB" id="2307332at2759"/>
<feature type="region of interest" description="Disordered" evidence="7">
    <location>
        <begin position="98"/>
        <end position="171"/>
    </location>
</feature>
<feature type="domain" description="HMG box" evidence="8">
    <location>
        <begin position="210"/>
        <end position="278"/>
    </location>
</feature>
<feature type="compositionally biased region" description="Polar residues" evidence="7">
    <location>
        <begin position="102"/>
        <end position="113"/>
    </location>
</feature>
<evidence type="ECO:0000256" key="2">
    <source>
        <dbReference type="ARBA" id="ARBA00023015"/>
    </source>
</evidence>
<evidence type="ECO:0000313" key="9">
    <source>
        <dbReference type="EMBL" id="KAF2796215.1"/>
    </source>
</evidence>
<proteinExistence type="predicted"/>
<accession>A0A6A6XK13</accession>
<evidence type="ECO:0000256" key="3">
    <source>
        <dbReference type="ARBA" id="ARBA00023125"/>
    </source>
</evidence>
<dbReference type="InterPro" id="IPR036910">
    <property type="entry name" value="HMG_box_dom_sf"/>
</dbReference>
<dbReference type="PANTHER" id="PTHR45803">
    <property type="entry name" value="SOX100B"/>
    <property type="match status" value="1"/>
</dbReference>
<feature type="non-terminal residue" evidence="9">
    <location>
        <position position="1"/>
    </location>
</feature>
<feature type="region of interest" description="Disordered" evidence="7">
    <location>
        <begin position="491"/>
        <end position="524"/>
    </location>
</feature>
<dbReference type="Pfam" id="PF00505">
    <property type="entry name" value="HMG_box"/>
    <property type="match status" value="1"/>
</dbReference>
<name>A0A6A6XK13_9PLEO</name>
<dbReference type="PANTHER" id="PTHR45803:SF5">
    <property type="entry name" value="SOX100B"/>
    <property type="match status" value="1"/>
</dbReference>
<keyword evidence="5 6" id="KW-0539">Nucleus</keyword>
<dbReference type="Proteomes" id="UP000799757">
    <property type="component" value="Unassembled WGS sequence"/>
</dbReference>
<feature type="DNA-binding region" description="HMG box" evidence="6">
    <location>
        <begin position="210"/>
        <end position="278"/>
    </location>
</feature>
<keyword evidence="3 6" id="KW-0238">DNA-binding</keyword>
<keyword evidence="2" id="KW-0805">Transcription regulation</keyword>
<feature type="region of interest" description="Disordered" evidence="7">
    <location>
        <begin position="272"/>
        <end position="328"/>
    </location>
</feature>
<protein>
    <recommendedName>
        <fullName evidence="8">HMG box domain-containing protein</fullName>
    </recommendedName>
</protein>
<keyword evidence="10" id="KW-1185">Reference proteome</keyword>
<sequence length="524" mass="59329">QHPPTPPSASPELYCGLHQVARYVADRSYSFDEPHHPGSAYGSPGPVGHEEIRQHSAREFQASHIEPRHDSSFELGIQYDGYGQGSPYFQEGHYSEIPKDQTMFSGSPLTPRSTTTTTDNDDAARQTRSSQSFVASSPSQAETKPKRKAAPRPRKAKTGKSEKPKTPKLTAPLSILTKDFSLIPVRNIKEWVNRSAEERRKEVEKRNGYITRPMNSFMLYRSAYAERTKQWCLQNNHQVVSSVSGESWPLEPPEVRELFNEYAKIERINHQNAHPNYKFSPSKTAAPPRKRKGNFSDEDEASDLDGEWAPGHGRSRSRQSRKWSRSLSYSTNPIQPEYFDHRFASNGNGMNKSTWDMANEAKPLPMAMTHDDLYNQYFHTGVYPSMGMGPTVMEDMRMRRVDSPVSSMHFSPGHSLLGLPGGNAAEMMQQMHSHSSTPLGEPQVDPMLLAFDGGHRHDIDHAAMMQHPEFRNGHMNMMDRDFDQDSVHSLLGTTPSHDEFQPGSWQPDPNMAPMEQGSEFEKWM</sequence>
<dbReference type="AlphaFoldDB" id="A0A6A6XK13"/>
<feature type="compositionally biased region" description="Basic residues" evidence="7">
    <location>
        <begin position="313"/>
        <end position="324"/>
    </location>
</feature>
<reference evidence="9" key="1">
    <citation type="journal article" date="2020" name="Stud. Mycol.">
        <title>101 Dothideomycetes genomes: a test case for predicting lifestyles and emergence of pathogens.</title>
        <authorList>
            <person name="Haridas S."/>
            <person name="Albert R."/>
            <person name="Binder M."/>
            <person name="Bloem J."/>
            <person name="Labutti K."/>
            <person name="Salamov A."/>
            <person name="Andreopoulos B."/>
            <person name="Baker S."/>
            <person name="Barry K."/>
            <person name="Bills G."/>
            <person name="Bluhm B."/>
            <person name="Cannon C."/>
            <person name="Castanera R."/>
            <person name="Culley D."/>
            <person name="Daum C."/>
            <person name="Ezra D."/>
            <person name="Gonzalez J."/>
            <person name="Henrissat B."/>
            <person name="Kuo A."/>
            <person name="Liang C."/>
            <person name="Lipzen A."/>
            <person name="Lutzoni F."/>
            <person name="Magnuson J."/>
            <person name="Mondo S."/>
            <person name="Nolan M."/>
            <person name="Ohm R."/>
            <person name="Pangilinan J."/>
            <person name="Park H.-J."/>
            <person name="Ramirez L."/>
            <person name="Alfaro M."/>
            <person name="Sun H."/>
            <person name="Tritt A."/>
            <person name="Yoshinaga Y."/>
            <person name="Zwiers L.-H."/>
            <person name="Turgeon B."/>
            <person name="Goodwin S."/>
            <person name="Spatafora J."/>
            <person name="Crous P."/>
            <person name="Grigoriev I."/>
        </authorList>
    </citation>
    <scope>NUCLEOTIDE SEQUENCE</scope>
    <source>
        <strain evidence="9">CBS 109.77</strain>
    </source>
</reference>
<feature type="compositionally biased region" description="Polar residues" evidence="7">
    <location>
        <begin position="272"/>
        <end position="283"/>
    </location>
</feature>
<comment type="subcellular location">
    <subcellularLocation>
        <location evidence="1">Nucleus</location>
    </subcellularLocation>
</comment>